<organism evidence="2 3">
    <name type="scientific">Periplaneta americana</name>
    <name type="common">American cockroach</name>
    <name type="synonym">Blatta americana</name>
    <dbReference type="NCBI Taxonomy" id="6978"/>
    <lineage>
        <taxon>Eukaryota</taxon>
        <taxon>Metazoa</taxon>
        <taxon>Ecdysozoa</taxon>
        <taxon>Arthropoda</taxon>
        <taxon>Hexapoda</taxon>
        <taxon>Insecta</taxon>
        <taxon>Pterygota</taxon>
        <taxon>Neoptera</taxon>
        <taxon>Polyneoptera</taxon>
        <taxon>Dictyoptera</taxon>
        <taxon>Blattodea</taxon>
        <taxon>Blattoidea</taxon>
        <taxon>Blattidae</taxon>
        <taxon>Blattinae</taxon>
        <taxon>Periplaneta</taxon>
    </lineage>
</organism>
<feature type="domain" description="DUF4371" evidence="1">
    <location>
        <begin position="35"/>
        <end position="171"/>
    </location>
</feature>
<comment type="caution">
    <text evidence="2">The sequence shown here is derived from an EMBL/GenBank/DDBJ whole genome shotgun (WGS) entry which is preliminary data.</text>
</comment>
<proteinExistence type="predicted"/>
<dbReference type="Proteomes" id="UP001148838">
    <property type="component" value="Unassembled WGS sequence"/>
</dbReference>
<evidence type="ECO:0000259" key="1">
    <source>
        <dbReference type="Pfam" id="PF14291"/>
    </source>
</evidence>
<evidence type="ECO:0000313" key="2">
    <source>
        <dbReference type="EMBL" id="KAJ4432600.1"/>
    </source>
</evidence>
<dbReference type="EMBL" id="JAJSOF020000029">
    <property type="protein sequence ID" value="KAJ4432600.1"/>
    <property type="molecule type" value="Genomic_DNA"/>
</dbReference>
<gene>
    <name evidence="2" type="ORF">ANN_21223</name>
</gene>
<evidence type="ECO:0000313" key="3">
    <source>
        <dbReference type="Proteomes" id="UP001148838"/>
    </source>
</evidence>
<dbReference type="PANTHER" id="PTHR45749">
    <property type="match status" value="1"/>
</dbReference>
<protein>
    <recommendedName>
        <fullName evidence="1">DUF4371 domain-containing protein</fullName>
    </recommendedName>
</protein>
<dbReference type="Pfam" id="PF14291">
    <property type="entry name" value="DUF4371"/>
    <property type="match status" value="1"/>
</dbReference>
<sequence length="219" mass="24852">MSEKQLKLFGKTPRIEFSLNNQYKFSIDQHNIEVKKNRAILSHFIRAVCFLSNKGLAFRGHDESAGSSNRGNYIEYIDEVSTYDMSLKEHLEKSTVFRGTLPDIQNDLISSMSAIMTREIKKEISEASFVSLLLDETPDVSNKEQLSTVFRYVTVDGNIEERFICFTDVWDAGLINGLLLLINVLCLQGIPLKSDCRIKNDSLRLSPVDGYNICSSVRI</sequence>
<dbReference type="PANTHER" id="PTHR45749:SF28">
    <property type="entry name" value="ZINC FINGER MYM-TYPE PROTEIN 1-LIKE-RELATED"/>
    <property type="match status" value="1"/>
</dbReference>
<accession>A0ABQ8SFW0</accession>
<dbReference type="InterPro" id="IPR025398">
    <property type="entry name" value="DUF4371"/>
</dbReference>
<reference evidence="2 3" key="1">
    <citation type="journal article" date="2022" name="Allergy">
        <title>Genome assembly and annotation of Periplaneta americana reveal a comprehensive cockroach allergen profile.</title>
        <authorList>
            <person name="Wang L."/>
            <person name="Xiong Q."/>
            <person name="Saelim N."/>
            <person name="Wang L."/>
            <person name="Nong W."/>
            <person name="Wan A.T."/>
            <person name="Shi M."/>
            <person name="Liu X."/>
            <person name="Cao Q."/>
            <person name="Hui J.H.L."/>
            <person name="Sookrung N."/>
            <person name="Leung T.F."/>
            <person name="Tungtrongchitr A."/>
            <person name="Tsui S.K.W."/>
        </authorList>
    </citation>
    <scope>NUCLEOTIDE SEQUENCE [LARGE SCALE GENOMIC DNA]</scope>
    <source>
        <strain evidence="2">PWHHKU_190912</strain>
    </source>
</reference>
<name>A0ABQ8SFW0_PERAM</name>
<keyword evidence="3" id="KW-1185">Reference proteome</keyword>